<evidence type="ECO:0000313" key="1">
    <source>
        <dbReference type="EMBL" id="OAF64133.1"/>
    </source>
</evidence>
<dbReference type="AlphaFoldDB" id="A0A177ARY0"/>
<dbReference type="EMBL" id="LWCA01002094">
    <property type="protein sequence ID" value="OAF64133.1"/>
    <property type="molecule type" value="Genomic_DNA"/>
</dbReference>
<proteinExistence type="predicted"/>
<sequence>MDRVFNQSEECEVRRAHQMSHPLHWYMNNGYYYTPLNMNSDITNQTPTNSGRPPRKITPSYLKKTIYDKYDSTD</sequence>
<evidence type="ECO:0000313" key="2">
    <source>
        <dbReference type="Proteomes" id="UP000078046"/>
    </source>
</evidence>
<comment type="caution">
    <text evidence="1">The sequence shown here is derived from an EMBL/GenBank/DDBJ whole genome shotgun (WGS) entry which is preliminary data.</text>
</comment>
<name>A0A177ARY0_9BILA</name>
<dbReference type="Proteomes" id="UP000078046">
    <property type="component" value="Unassembled WGS sequence"/>
</dbReference>
<gene>
    <name evidence="1" type="ORF">A3Q56_08159</name>
</gene>
<reference evidence="1 2" key="1">
    <citation type="submission" date="2016-04" db="EMBL/GenBank/DDBJ databases">
        <title>The genome of Intoshia linei affirms orthonectids as highly simplified spiralians.</title>
        <authorList>
            <person name="Mikhailov K.V."/>
            <person name="Slusarev G.S."/>
            <person name="Nikitin M.A."/>
            <person name="Logacheva M.D."/>
            <person name="Penin A."/>
            <person name="Aleoshin V."/>
            <person name="Panchin Y.V."/>
        </authorList>
    </citation>
    <scope>NUCLEOTIDE SEQUENCE [LARGE SCALE GENOMIC DNA]</scope>
    <source>
        <strain evidence="1">Intl2013</strain>
        <tissue evidence="1">Whole animal</tissue>
    </source>
</reference>
<protein>
    <submittedName>
        <fullName evidence="1">Uncharacterized protein</fullName>
    </submittedName>
</protein>
<keyword evidence="2" id="KW-1185">Reference proteome</keyword>
<organism evidence="1 2">
    <name type="scientific">Intoshia linei</name>
    <dbReference type="NCBI Taxonomy" id="1819745"/>
    <lineage>
        <taxon>Eukaryota</taxon>
        <taxon>Metazoa</taxon>
        <taxon>Spiralia</taxon>
        <taxon>Lophotrochozoa</taxon>
        <taxon>Mesozoa</taxon>
        <taxon>Orthonectida</taxon>
        <taxon>Rhopaluridae</taxon>
        <taxon>Intoshia</taxon>
    </lineage>
</organism>
<accession>A0A177ARY0</accession>